<gene>
    <name evidence="4" type="ORF">EHYA_02677</name>
</gene>
<dbReference type="AlphaFoldDB" id="A0A401YK92"/>
<name>A0A401YK92_9ACTN</name>
<feature type="compositionally biased region" description="Low complexity" evidence="2">
    <location>
        <begin position="365"/>
        <end position="384"/>
    </location>
</feature>
<comment type="caution">
    <text evidence="4">The sequence shown here is derived from an EMBL/GenBank/DDBJ whole genome shotgun (WGS) entry which is preliminary data.</text>
</comment>
<dbReference type="PROSITE" id="PS50983">
    <property type="entry name" value="FE_B12_PBP"/>
    <property type="match status" value="1"/>
</dbReference>
<protein>
    <submittedName>
        <fullName evidence="4">Lipoprotein</fullName>
    </submittedName>
</protein>
<dbReference type="Gene3D" id="3.40.50.1980">
    <property type="entry name" value="Nitrogenase molybdenum iron protein domain"/>
    <property type="match status" value="2"/>
</dbReference>
<feature type="region of interest" description="Disordered" evidence="2">
    <location>
        <begin position="359"/>
        <end position="384"/>
    </location>
</feature>
<dbReference type="PROSITE" id="PS51257">
    <property type="entry name" value="PROKAR_LIPOPROTEIN"/>
    <property type="match status" value="1"/>
</dbReference>
<dbReference type="InterPro" id="IPR002491">
    <property type="entry name" value="ABC_transptr_periplasmic_BD"/>
</dbReference>
<dbReference type="SUPFAM" id="SSF53807">
    <property type="entry name" value="Helical backbone' metal receptor"/>
    <property type="match status" value="1"/>
</dbReference>
<feature type="domain" description="Fe/B12 periplasmic-binding" evidence="3">
    <location>
        <begin position="69"/>
        <end position="359"/>
    </location>
</feature>
<dbReference type="PANTHER" id="PTHR30535:SF7">
    <property type="entry name" value="IRON(III) DICITRATE-BINDING PROTEIN"/>
    <property type="match status" value="1"/>
</dbReference>
<dbReference type="Pfam" id="PF01497">
    <property type="entry name" value="Peripla_BP_2"/>
    <property type="match status" value="1"/>
</dbReference>
<evidence type="ECO:0000256" key="1">
    <source>
        <dbReference type="ARBA" id="ARBA00008814"/>
    </source>
</evidence>
<sequence length="384" mass="39258">MRASKVCGVAAVVALFAAGCGGDSDKTAEVGSGASASAARSGDAGSAGFPVKVTDCAGAETTFTAAPRKVVTSNASSLEMLFWLGAGDRVVGTGFPPGKGTMPAPFAAQAERVEVLGDMVIPKERLLASGADLYIDTFADMSGMGAMGAGPSPKEFAAAGIKHIYLKSTACASKRPGAQEDLAEVEADIRQLGAVTGTSPRAEELVAGMRRTVGTVRDALAGVPRDRRPTYFFFDFDAGTKQPIAVCGKQVANAVITQAGARNVFADCVGDFKPVSWEEVVGKNPDWIQLGVRDKGSAEANAKAFDEAERFLRTFDATKGLPAVRDGKFVRVGSERTTIAGVRNADTVREIAGRIHPDLVKPGTGAAPGAGSAASASASAPAAG</sequence>
<dbReference type="PANTHER" id="PTHR30535">
    <property type="entry name" value="VITAMIN B12-BINDING PROTEIN"/>
    <property type="match status" value="1"/>
</dbReference>
<evidence type="ECO:0000313" key="5">
    <source>
        <dbReference type="Proteomes" id="UP000286931"/>
    </source>
</evidence>
<evidence type="ECO:0000259" key="3">
    <source>
        <dbReference type="PROSITE" id="PS50983"/>
    </source>
</evidence>
<organism evidence="4 5">
    <name type="scientific">Embleya hyalina</name>
    <dbReference type="NCBI Taxonomy" id="516124"/>
    <lineage>
        <taxon>Bacteria</taxon>
        <taxon>Bacillati</taxon>
        <taxon>Actinomycetota</taxon>
        <taxon>Actinomycetes</taxon>
        <taxon>Kitasatosporales</taxon>
        <taxon>Streptomycetaceae</taxon>
        <taxon>Embleya</taxon>
    </lineage>
</organism>
<dbReference type="InterPro" id="IPR050902">
    <property type="entry name" value="ABC_Transporter_SBP"/>
</dbReference>
<dbReference type="Proteomes" id="UP000286931">
    <property type="component" value="Unassembled WGS sequence"/>
</dbReference>
<evidence type="ECO:0000313" key="4">
    <source>
        <dbReference type="EMBL" id="GCD95008.1"/>
    </source>
</evidence>
<proteinExistence type="inferred from homology"/>
<keyword evidence="5" id="KW-1185">Reference proteome</keyword>
<accession>A0A401YK92</accession>
<keyword evidence="4" id="KW-0449">Lipoprotein</keyword>
<dbReference type="EMBL" id="BIFH01000016">
    <property type="protein sequence ID" value="GCD95008.1"/>
    <property type="molecule type" value="Genomic_DNA"/>
</dbReference>
<reference evidence="4 5" key="1">
    <citation type="submission" date="2018-12" db="EMBL/GenBank/DDBJ databases">
        <title>Draft genome sequence of Embleya hyalina NBRC 13850T.</title>
        <authorList>
            <person name="Komaki H."/>
            <person name="Hosoyama A."/>
            <person name="Kimura A."/>
            <person name="Ichikawa N."/>
            <person name="Tamura T."/>
        </authorList>
    </citation>
    <scope>NUCLEOTIDE SEQUENCE [LARGE SCALE GENOMIC DNA]</scope>
    <source>
        <strain evidence="4 5">NBRC 13850</strain>
    </source>
</reference>
<evidence type="ECO:0000256" key="2">
    <source>
        <dbReference type="SAM" id="MobiDB-lite"/>
    </source>
</evidence>
<comment type="similarity">
    <text evidence="1">Belongs to the bacterial solute-binding protein 8 family.</text>
</comment>